<dbReference type="PANTHER" id="PTHR10039">
    <property type="entry name" value="AMELOGENIN"/>
    <property type="match status" value="1"/>
</dbReference>
<evidence type="ECO:0008006" key="3">
    <source>
        <dbReference type="Google" id="ProtNLM"/>
    </source>
</evidence>
<evidence type="ECO:0000313" key="2">
    <source>
        <dbReference type="Proteomes" id="UP000799291"/>
    </source>
</evidence>
<keyword evidence="2" id="KW-1185">Reference proteome</keyword>
<gene>
    <name evidence="1" type="ORF">K458DRAFT_457190</name>
</gene>
<reference evidence="1" key="1">
    <citation type="journal article" date="2020" name="Stud. Mycol.">
        <title>101 Dothideomycetes genomes: a test case for predicting lifestyles and emergence of pathogens.</title>
        <authorList>
            <person name="Haridas S."/>
            <person name="Albert R."/>
            <person name="Binder M."/>
            <person name="Bloem J."/>
            <person name="Labutti K."/>
            <person name="Salamov A."/>
            <person name="Andreopoulos B."/>
            <person name="Baker S."/>
            <person name="Barry K."/>
            <person name="Bills G."/>
            <person name="Bluhm B."/>
            <person name="Cannon C."/>
            <person name="Castanera R."/>
            <person name="Culley D."/>
            <person name="Daum C."/>
            <person name="Ezra D."/>
            <person name="Gonzalez J."/>
            <person name="Henrissat B."/>
            <person name="Kuo A."/>
            <person name="Liang C."/>
            <person name="Lipzen A."/>
            <person name="Lutzoni F."/>
            <person name="Magnuson J."/>
            <person name="Mondo S."/>
            <person name="Nolan M."/>
            <person name="Ohm R."/>
            <person name="Pangilinan J."/>
            <person name="Park H.-J."/>
            <person name="Ramirez L."/>
            <person name="Alfaro M."/>
            <person name="Sun H."/>
            <person name="Tritt A."/>
            <person name="Yoshinaga Y."/>
            <person name="Zwiers L.-H."/>
            <person name="Turgeon B."/>
            <person name="Goodwin S."/>
            <person name="Spatafora J."/>
            <person name="Crous P."/>
            <person name="Grigoriev I."/>
        </authorList>
    </citation>
    <scope>NUCLEOTIDE SEQUENCE</scope>
    <source>
        <strain evidence="1">CBS 122367</strain>
    </source>
</reference>
<proteinExistence type="predicted"/>
<accession>A0A6G1ITI9</accession>
<dbReference type="PANTHER" id="PTHR10039:SF16">
    <property type="entry name" value="GPI INOSITOL-DEACYLASE"/>
    <property type="match status" value="1"/>
</dbReference>
<evidence type="ECO:0000313" key="1">
    <source>
        <dbReference type="EMBL" id="KAF2681552.1"/>
    </source>
</evidence>
<dbReference type="Proteomes" id="UP000799291">
    <property type="component" value="Unassembled WGS sequence"/>
</dbReference>
<protein>
    <recommendedName>
        <fullName evidence="3">NACHT domain-containing protein</fullName>
    </recommendedName>
</protein>
<dbReference type="EMBL" id="MU005591">
    <property type="protein sequence ID" value="KAF2681552.1"/>
    <property type="molecule type" value="Genomic_DNA"/>
</dbReference>
<organism evidence="1 2">
    <name type="scientific">Lentithecium fluviatile CBS 122367</name>
    <dbReference type="NCBI Taxonomy" id="1168545"/>
    <lineage>
        <taxon>Eukaryota</taxon>
        <taxon>Fungi</taxon>
        <taxon>Dikarya</taxon>
        <taxon>Ascomycota</taxon>
        <taxon>Pezizomycotina</taxon>
        <taxon>Dothideomycetes</taxon>
        <taxon>Pleosporomycetidae</taxon>
        <taxon>Pleosporales</taxon>
        <taxon>Massarineae</taxon>
        <taxon>Lentitheciaceae</taxon>
        <taxon>Lentithecium</taxon>
    </lineage>
</organism>
<dbReference type="OrthoDB" id="3798999at2759"/>
<name>A0A6G1ITI9_9PLEO</name>
<sequence>MLDALDEVAETFKCEILKFIRNATSKGIKKLHLLVTSRDEANIRTAMSHTPHITIHIAEEDVDANIRTYVRSCLSEPTERLSGLSDVLKSEIDTKVVDGTRVMFRWAVCQIDILKQCRKARDIKDTLRQLPTTLHVTYVQILGQINERDYEDTFSILQWLAFSKCPLTLTEIAEAAVKRPN</sequence>
<dbReference type="AlphaFoldDB" id="A0A6G1ITI9"/>